<dbReference type="SMART" id="SM00421">
    <property type="entry name" value="HTH_LUXR"/>
    <property type="match status" value="1"/>
</dbReference>
<proteinExistence type="predicted"/>
<dbReference type="InterPro" id="IPR016032">
    <property type="entry name" value="Sig_transdc_resp-reg_C-effctor"/>
</dbReference>
<dbReference type="Proteomes" id="UP000294616">
    <property type="component" value="Unassembled WGS sequence"/>
</dbReference>
<dbReference type="CDD" id="cd06170">
    <property type="entry name" value="LuxR_C_like"/>
    <property type="match status" value="1"/>
</dbReference>
<name>A0A4R1LWF4_9SPHI</name>
<comment type="caution">
    <text evidence="5">The sequence shown here is derived from an EMBL/GenBank/DDBJ whole genome shotgun (WGS) entry which is preliminary data.</text>
</comment>
<keyword evidence="1" id="KW-0805">Transcription regulation</keyword>
<dbReference type="PROSITE" id="PS00622">
    <property type="entry name" value="HTH_LUXR_1"/>
    <property type="match status" value="1"/>
</dbReference>
<dbReference type="InterPro" id="IPR036388">
    <property type="entry name" value="WH-like_DNA-bd_sf"/>
</dbReference>
<evidence type="ECO:0000256" key="2">
    <source>
        <dbReference type="ARBA" id="ARBA00023125"/>
    </source>
</evidence>
<dbReference type="SUPFAM" id="SSF46894">
    <property type="entry name" value="C-terminal effector domain of the bipartite response regulators"/>
    <property type="match status" value="1"/>
</dbReference>
<protein>
    <submittedName>
        <fullName evidence="5">Regulatory LuxR family protein</fullName>
    </submittedName>
</protein>
<evidence type="ECO:0000259" key="4">
    <source>
        <dbReference type="PROSITE" id="PS50043"/>
    </source>
</evidence>
<dbReference type="RefSeq" id="WP_132223944.1">
    <property type="nucleotide sequence ID" value="NZ_SMGO01000002.1"/>
</dbReference>
<gene>
    <name evidence="5" type="ORF">C8N28_1782</name>
</gene>
<dbReference type="EMBL" id="SMGO01000002">
    <property type="protein sequence ID" value="TCK83192.1"/>
    <property type="molecule type" value="Genomic_DNA"/>
</dbReference>
<dbReference type="PROSITE" id="PS50043">
    <property type="entry name" value="HTH_LUXR_2"/>
    <property type="match status" value="1"/>
</dbReference>
<evidence type="ECO:0000256" key="1">
    <source>
        <dbReference type="ARBA" id="ARBA00023015"/>
    </source>
</evidence>
<keyword evidence="2" id="KW-0238">DNA-binding</keyword>
<dbReference type="OrthoDB" id="965844at2"/>
<sequence length="243" mass="27584">MKTNRLSSGEMKDLATSQIFSLENRIANGKCTLNEIGDFIPGSVMVQNLKIPQVTYMNTWGCENLGHSMDEINALGDEYYDKFFVPGESERLLNGMKNYLQRGDQSELYSFFQQVKTGPKSEYGWFYTICKHMRGNVKNQDPTGLFLLSTPMSGMNPVVTKVNKLLDGNEFVVKHYRVFALLTKREKEIISLLTEGKSSPEIADQLFISKHTVSTHRKNIASKLNITSFAELLKFAIAFDLIR</sequence>
<feature type="domain" description="HTH luxR-type" evidence="4">
    <location>
        <begin position="175"/>
        <end position="240"/>
    </location>
</feature>
<dbReference type="InterPro" id="IPR000792">
    <property type="entry name" value="Tscrpt_reg_LuxR_C"/>
</dbReference>
<dbReference type="PRINTS" id="PR00038">
    <property type="entry name" value="HTHLUXR"/>
</dbReference>
<dbReference type="PANTHER" id="PTHR44688">
    <property type="entry name" value="DNA-BINDING TRANSCRIPTIONAL ACTIVATOR DEVR_DOSR"/>
    <property type="match status" value="1"/>
</dbReference>
<accession>A0A4R1LWF4</accession>
<dbReference type="GO" id="GO:0003677">
    <property type="term" value="F:DNA binding"/>
    <property type="evidence" value="ECO:0007669"/>
    <property type="project" value="UniProtKB-KW"/>
</dbReference>
<dbReference type="Pfam" id="PF00196">
    <property type="entry name" value="GerE"/>
    <property type="match status" value="1"/>
</dbReference>
<keyword evidence="6" id="KW-1185">Reference proteome</keyword>
<evidence type="ECO:0000256" key="3">
    <source>
        <dbReference type="ARBA" id="ARBA00023163"/>
    </source>
</evidence>
<evidence type="ECO:0000313" key="6">
    <source>
        <dbReference type="Proteomes" id="UP000294616"/>
    </source>
</evidence>
<dbReference type="GO" id="GO:0006355">
    <property type="term" value="P:regulation of DNA-templated transcription"/>
    <property type="evidence" value="ECO:0007669"/>
    <property type="project" value="InterPro"/>
</dbReference>
<organism evidence="5 6">
    <name type="scientific">Albibacterium bauzanense</name>
    <dbReference type="NCBI Taxonomy" id="653929"/>
    <lineage>
        <taxon>Bacteria</taxon>
        <taxon>Pseudomonadati</taxon>
        <taxon>Bacteroidota</taxon>
        <taxon>Sphingobacteriia</taxon>
        <taxon>Sphingobacteriales</taxon>
        <taxon>Sphingobacteriaceae</taxon>
        <taxon>Albibacterium</taxon>
    </lineage>
</organism>
<evidence type="ECO:0000313" key="5">
    <source>
        <dbReference type="EMBL" id="TCK83192.1"/>
    </source>
</evidence>
<dbReference type="Gene3D" id="1.10.10.10">
    <property type="entry name" value="Winged helix-like DNA-binding domain superfamily/Winged helix DNA-binding domain"/>
    <property type="match status" value="1"/>
</dbReference>
<keyword evidence="3" id="KW-0804">Transcription</keyword>
<dbReference type="PANTHER" id="PTHR44688:SF16">
    <property type="entry name" value="DNA-BINDING TRANSCRIPTIONAL ACTIVATOR DEVR_DOSR"/>
    <property type="match status" value="1"/>
</dbReference>
<reference evidence="5 6" key="1">
    <citation type="submission" date="2019-03" db="EMBL/GenBank/DDBJ databases">
        <title>Genomic Encyclopedia of Archaeal and Bacterial Type Strains, Phase II (KMG-II): from individual species to whole genera.</title>
        <authorList>
            <person name="Goeker M."/>
        </authorList>
    </citation>
    <scope>NUCLEOTIDE SEQUENCE [LARGE SCALE GENOMIC DNA]</scope>
    <source>
        <strain evidence="5 6">DSM 22554</strain>
    </source>
</reference>
<dbReference type="AlphaFoldDB" id="A0A4R1LWF4"/>